<reference evidence="2 3" key="1">
    <citation type="submission" date="2018-03" db="EMBL/GenBank/DDBJ databases">
        <authorList>
            <person name="Guldener U."/>
        </authorList>
    </citation>
    <scope>NUCLEOTIDE SEQUENCE [LARGE SCALE GENOMIC DNA]</scope>
    <source>
        <strain evidence="2 3">NBRC100155</strain>
    </source>
</reference>
<dbReference type="Proteomes" id="UP000324022">
    <property type="component" value="Unassembled WGS sequence"/>
</dbReference>
<keyword evidence="1" id="KW-0732">Signal</keyword>
<sequence length="168" mass="19136">MLGLPERLCLCLCLCLSHFPAEQGLTIPSFTVSPFWNRVTAESIHANCDETLQNECADQQLGSNETWQGEKSDQHAWIPANLPSPGLCRRQPSDGGWSPIFLQLCKRPRSSILPPDRHRDTLTRMLRLRDDWFLLLKAEHPYLPSQSSIDSSRRVFLPPCRTTPRKEG</sequence>
<evidence type="ECO:0000313" key="3">
    <source>
        <dbReference type="Proteomes" id="UP000324022"/>
    </source>
</evidence>
<dbReference type="EMBL" id="OOIN01000002">
    <property type="protein sequence ID" value="SPO20614.1"/>
    <property type="molecule type" value="Genomic_DNA"/>
</dbReference>
<keyword evidence="3" id="KW-1185">Reference proteome</keyword>
<feature type="chain" id="PRO_5022845496" evidence="1">
    <location>
        <begin position="25"/>
        <end position="168"/>
    </location>
</feature>
<proteinExistence type="predicted"/>
<protein>
    <submittedName>
        <fullName evidence="2">Uncharacterized protein</fullName>
    </submittedName>
</protein>
<organism evidence="2 3">
    <name type="scientific">Ustilago trichophora</name>
    <dbReference type="NCBI Taxonomy" id="86804"/>
    <lineage>
        <taxon>Eukaryota</taxon>
        <taxon>Fungi</taxon>
        <taxon>Dikarya</taxon>
        <taxon>Basidiomycota</taxon>
        <taxon>Ustilaginomycotina</taxon>
        <taxon>Ustilaginomycetes</taxon>
        <taxon>Ustilaginales</taxon>
        <taxon>Ustilaginaceae</taxon>
        <taxon>Ustilago</taxon>
    </lineage>
</organism>
<evidence type="ECO:0000256" key="1">
    <source>
        <dbReference type="SAM" id="SignalP"/>
    </source>
</evidence>
<accession>A0A5C3DQI8</accession>
<name>A0A5C3DQI8_9BASI</name>
<dbReference type="AlphaFoldDB" id="A0A5C3DQI8"/>
<feature type="signal peptide" evidence="1">
    <location>
        <begin position="1"/>
        <end position="24"/>
    </location>
</feature>
<evidence type="ECO:0000313" key="2">
    <source>
        <dbReference type="EMBL" id="SPO20614.1"/>
    </source>
</evidence>
<gene>
    <name evidence="2" type="ORF">UTRI_00090</name>
</gene>